<dbReference type="HOGENOM" id="CLU_1265906_0_0_10"/>
<protein>
    <recommendedName>
        <fullName evidence="3">Glutamate racemase</fullName>
    </recommendedName>
</protein>
<dbReference type="KEGG" id="oho:Oweho_2636"/>
<keyword evidence="2" id="KW-1185">Reference proteome</keyword>
<dbReference type="RefSeq" id="WP_014202949.1">
    <property type="nucleotide sequence ID" value="NC_016599.1"/>
</dbReference>
<organism evidence="1 2">
    <name type="scientific">Owenweeksia hongkongensis (strain DSM 17368 / CIP 108786 / JCM 12287 / NRRL B-23963 / UST20020801)</name>
    <dbReference type="NCBI Taxonomy" id="926562"/>
    <lineage>
        <taxon>Bacteria</taxon>
        <taxon>Pseudomonadati</taxon>
        <taxon>Bacteroidota</taxon>
        <taxon>Flavobacteriia</taxon>
        <taxon>Flavobacteriales</taxon>
        <taxon>Owenweeksiaceae</taxon>
        <taxon>Owenweeksia</taxon>
    </lineage>
</organism>
<evidence type="ECO:0000313" key="1">
    <source>
        <dbReference type="EMBL" id="AEV33600.1"/>
    </source>
</evidence>
<dbReference type="STRING" id="926562.Oweho_2636"/>
<evidence type="ECO:0008006" key="3">
    <source>
        <dbReference type="Google" id="ProtNLM"/>
    </source>
</evidence>
<accession>G8R8Z2</accession>
<evidence type="ECO:0000313" key="2">
    <source>
        <dbReference type="Proteomes" id="UP000005631"/>
    </source>
</evidence>
<dbReference type="Proteomes" id="UP000005631">
    <property type="component" value="Chromosome"/>
</dbReference>
<name>G8R8Z2_OWEHD</name>
<dbReference type="EMBL" id="CP003156">
    <property type="protein sequence ID" value="AEV33600.1"/>
    <property type="molecule type" value="Genomic_DNA"/>
</dbReference>
<sequence length="218" mass="24598">MGFIKNRFTPKIAIVGGTTFDANKGAAYLRKRGVPCDAIGMNNEPEETAAMYKHPKQIVQLFHEKVGSLQYADIVIFCNSLSFIHDWKSVYPSRITELTHHYNELFQKVNIPNTAIIVADESTAKNISDLAGRQNITASELNIFPSLDLIKEIEKSTEGEQYHLVKAEIEKYISKGYTEIILACTHLDHPDFFNIAEVKIHQPGLEMLEEFIASQQNA</sequence>
<proteinExistence type="predicted"/>
<gene>
    <name evidence="1" type="ordered locus">Oweho_2636</name>
</gene>
<reference evidence="1 2" key="1">
    <citation type="journal article" date="2012" name="Stand. Genomic Sci.">
        <title>Genome sequence of the orange-pigmented seawater bacterium Owenweeksia hongkongensis type strain (UST20020801(T)).</title>
        <authorList>
            <person name="Riedel T."/>
            <person name="Held B."/>
            <person name="Nolan M."/>
            <person name="Lucas S."/>
            <person name="Lapidus A."/>
            <person name="Tice H."/>
            <person name="Del Rio T.G."/>
            <person name="Cheng J.F."/>
            <person name="Han C."/>
            <person name="Tapia R."/>
            <person name="Goodwin L.A."/>
            <person name="Pitluck S."/>
            <person name="Liolios K."/>
            <person name="Mavromatis K."/>
            <person name="Pagani I."/>
            <person name="Ivanova N."/>
            <person name="Mikhailova N."/>
            <person name="Pati A."/>
            <person name="Chen A."/>
            <person name="Palaniappan K."/>
            <person name="Rohde M."/>
            <person name="Tindall B.J."/>
            <person name="Detter J.C."/>
            <person name="Goker M."/>
            <person name="Woyke T."/>
            <person name="Bristow J."/>
            <person name="Eisen J.A."/>
            <person name="Markowitz V."/>
            <person name="Hugenholtz P."/>
            <person name="Klenk H.P."/>
            <person name="Kyrpides N.C."/>
        </authorList>
    </citation>
    <scope>NUCLEOTIDE SEQUENCE</scope>
    <source>
        <strain evidence="2">DSM 17368 / JCM 12287 / NRRL B-23963</strain>
    </source>
</reference>
<dbReference type="AlphaFoldDB" id="G8R8Z2"/>